<dbReference type="AlphaFoldDB" id="A0A4Q7S0C3"/>
<dbReference type="InterPro" id="IPR036937">
    <property type="entry name" value="Adhesion_dom_fimbrial_sf"/>
</dbReference>
<gene>
    <name evidence="2" type="ORF">EV147_2781</name>
</gene>
<dbReference type="GO" id="GO:0009289">
    <property type="term" value="C:pilus"/>
    <property type="evidence" value="ECO:0007669"/>
    <property type="project" value="InterPro"/>
</dbReference>
<dbReference type="EMBL" id="SGXM01000002">
    <property type="protein sequence ID" value="RZT39586.1"/>
    <property type="molecule type" value="Genomic_DNA"/>
</dbReference>
<keyword evidence="1" id="KW-0732">Signal</keyword>
<dbReference type="InterPro" id="IPR010546">
    <property type="entry name" value="DUF1120"/>
</dbReference>
<dbReference type="InterPro" id="IPR008966">
    <property type="entry name" value="Adhesion_dom_sf"/>
</dbReference>
<accession>A0A4Q7S0C3</accession>
<comment type="caution">
    <text evidence="2">The sequence shown here is derived from an EMBL/GenBank/DDBJ whole genome shotgun (WGS) entry which is preliminary data.</text>
</comment>
<sequence length="225" mass="22433">MSNLNLKRGLILTLLATASVGVFAAESADLTVKGVIRPAACNVTLSSDGAVDFGTIPAQSLSATAATKLPEKQVTMTMSCDAAAKVGYRVVDNRAASASAILNGVDSTIANTMGFGLGSVGGKNLGAFAIRALPADASGDGSAVVGSTRSTDGGATWSGTSSVSNYVAPETVYAWSTSDGGSPSSFTTISQVLKVIGALNSTANLPDLKSDVSLDGSATISVVYL</sequence>
<dbReference type="SUPFAM" id="SSF110296">
    <property type="entry name" value="Oligoxyloglucan reducing end-specific cellobiohydrolase"/>
    <property type="match status" value="1"/>
</dbReference>
<feature type="chain" id="PRO_5020760115" evidence="1">
    <location>
        <begin position="25"/>
        <end position="225"/>
    </location>
</feature>
<dbReference type="Proteomes" id="UP000291078">
    <property type="component" value="Unassembled WGS sequence"/>
</dbReference>
<reference evidence="2 3" key="1">
    <citation type="journal article" date="2015" name="Stand. Genomic Sci.">
        <title>Genomic Encyclopedia of Bacterial and Archaeal Type Strains, Phase III: the genomes of soil and plant-associated and newly described type strains.</title>
        <authorList>
            <person name="Whitman W.B."/>
            <person name="Woyke T."/>
            <person name="Klenk H.P."/>
            <person name="Zhou Y."/>
            <person name="Lilburn T.G."/>
            <person name="Beck B.J."/>
            <person name="De Vos P."/>
            <person name="Vandamme P."/>
            <person name="Eisen J.A."/>
            <person name="Garrity G."/>
            <person name="Hugenholtz P."/>
            <person name="Kyrpides N.C."/>
        </authorList>
    </citation>
    <scope>NUCLEOTIDE SEQUENCE [LARGE SCALE GENOMIC DNA]</scope>
    <source>
        <strain evidence="2 3">ASC-9842</strain>
    </source>
</reference>
<feature type="signal peptide" evidence="1">
    <location>
        <begin position="1"/>
        <end position="24"/>
    </location>
</feature>
<proteinExistence type="predicted"/>
<dbReference type="Gene3D" id="2.60.40.1090">
    <property type="entry name" value="Fimbrial-type adhesion domain"/>
    <property type="match status" value="1"/>
</dbReference>
<name>A0A4Q7S0C3_9BURK</name>
<evidence type="ECO:0000256" key="1">
    <source>
        <dbReference type="SAM" id="SignalP"/>
    </source>
</evidence>
<dbReference type="RefSeq" id="WP_130391722.1">
    <property type="nucleotide sequence ID" value="NZ_SGXM01000002.1"/>
</dbReference>
<dbReference type="OrthoDB" id="8584040at2"/>
<evidence type="ECO:0000313" key="2">
    <source>
        <dbReference type="EMBL" id="RZT39586.1"/>
    </source>
</evidence>
<dbReference type="SUPFAM" id="SSF49401">
    <property type="entry name" value="Bacterial adhesins"/>
    <property type="match status" value="1"/>
</dbReference>
<protein>
    <submittedName>
        <fullName evidence="2">Type 1 fimbria pilin</fullName>
    </submittedName>
</protein>
<organism evidence="2 3">
    <name type="scientific">Cupriavidus agavae</name>
    <dbReference type="NCBI Taxonomy" id="1001822"/>
    <lineage>
        <taxon>Bacteria</taxon>
        <taxon>Pseudomonadati</taxon>
        <taxon>Pseudomonadota</taxon>
        <taxon>Betaproteobacteria</taxon>
        <taxon>Burkholderiales</taxon>
        <taxon>Burkholderiaceae</taxon>
        <taxon>Cupriavidus</taxon>
    </lineage>
</organism>
<dbReference type="GO" id="GO:0007155">
    <property type="term" value="P:cell adhesion"/>
    <property type="evidence" value="ECO:0007669"/>
    <property type="project" value="InterPro"/>
</dbReference>
<dbReference type="Pfam" id="PF06551">
    <property type="entry name" value="DUF1120"/>
    <property type="match status" value="1"/>
</dbReference>
<evidence type="ECO:0000313" key="3">
    <source>
        <dbReference type="Proteomes" id="UP000291078"/>
    </source>
</evidence>
<keyword evidence="3" id="KW-1185">Reference proteome</keyword>